<evidence type="ECO:0000313" key="1">
    <source>
        <dbReference type="EMBL" id="QOX62224.1"/>
    </source>
</evidence>
<gene>
    <name evidence="1" type="ORF">FRZ06_02070</name>
</gene>
<proteinExistence type="predicted"/>
<reference evidence="1" key="1">
    <citation type="submission" date="2019-08" db="EMBL/GenBank/DDBJ databases">
        <title>Genome sequence of Clostridiales bacterium MT110.</title>
        <authorList>
            <person name="Cao J."/>
        </authorList>
    </citation>
    <scope>NUCLEOTIDE SEQUENCE</scope>
    <source>
        <strain evidence="1">MT110</strain>
    </source>
</reference>
<organism evidence="1 2">
    <name type="scientific">Anoxybacterium hadale</name>
    <dbReference type="NCBI Taxonomy" id="3408580"/>
    <lineage>
        <taxon>Bacteria</taxon>
        <taxon>Bacillati</taxon>
        <taxon>Bacillota</taxon>
        <taxon>Clostridia</taxon>
        <taxon>Peptostreptococcales</taxon>
        <taxon>Anaerovoracaceae</taxon>
        <taxon>Anoxybacterium</taxon>
    </lineage>
</organism>
<evidence type="ECO:0000313" key="2">
    <source>
        <dbReference type="Proteomes" id="UP000594014"/>
    </source>
</evidence>
<name>A0ACD1A771_9FIRM</name>
<dbReference type="EMBL" id="CP042469">
    <property type="protein sequence ID" value="QOX62224.1"/>
    <property type="molecule type" value="Genomic_DNA"/>
</dbReference>
<dbReference type="Proteomes" id="UP000594014">
    <property type="component" value="Chromosome"/>
</dbReference>
<keyword evidence="2" id="KW-1185">Reference proteome</keyword>
<accession>A0ACD1A771</accession>
<sequence length="1109" mass="118341">MQMKSLLTKILVLIGVPVAVTYCIAAVTSLNTVHSTVADLTTSELAAKSQAASHEIGGYFRGYMAIAGQMPTNHQFEDILINTSPGMEISSSAGFDQVKDTLHRIQQSDSENITSAWISDIDSSQMILSDGSISGSDWKIEGSPWYAKLLEKKEIVMTDPYVDAVSSATVVSVVAPVYGENKDDIIGAAGINLSVSGWKTLMENYTLGQTGFYILASDGGKIIYHPDEALLNKNIAETDLSDNIKDAIAKKITGDISFSSGGLSSHGYVSAIGDTGWVVATGLPDKDFNGPYLEVRTTMTVIFIIVLLSIIALIVLLSRRIVRPIKQLVAAADKLALGDVEVDIHPDFDALGQDEVGELTVAFAKMAENIKQQSEIAKKIAEGDLSVELAPRSEKDVLGHSMISVVKTLQNLVTEAERLTEAAVEGRLNIRGNADAFNGGYKEIIGGFNSTIEAIVTPLNTALDYIDKIASGEDLELLENEYKGDYSLLINNLNLVRTSLQSLLEESGKLTEAAAAGNLSYRAEVSKLSGNYAKIVAGINQTLDSLIDPLQVTAGYIEQIGRGEIPEKLEAAYQGDYNQIKESINSCIDGLGALVEGSNILRQMSKNDYSQTMDGTYVGIYEKMKHSINNVIATVRDTIDVVAEVADGNLSKLDELKAIGRRSEMDTLLPSLIRMLENVKMLVEETTTISQEAAGGSLSTRGDADKFNGEFRNVVSGINQTLSAIEQPVREALDVLKEMAAGNLQAVMIGEYLGDHGSIKTALNGSITNIRSYISELSGVLSEIASGNLDVAITADYKGDFIQIKNSLNHIVGSLNQVMGDISKAADRVNTGSRQVSSGGQTLSHGTTEQAGAIQELTASIAEIASQTRQNAVNAGEASTLAQEAKDYAVRGNEHMSEMLISMHDINDSSANISKIIKVIDDIAFQTNILALNAAVEAARAGQHGKGFAVVAEEVRNLAARSAKAAKETTQLIEGSIEKIHAGTKIADNTASALAEIVTGIEKSANLVKNIADASGDQATGISQINKGIEQVSIVVQNNSATAEESAAASEELSGQAELLKELVGKFRIKIDAALPEGSGPLFLSEANPDSEKPSSPRIILEDNFYDKY</sequence>
<protein>
    <submittedName>
        <fullName evidence="1">HAMP domain-containing protein</fullName>
    </submittedName>
</protein>